<feature type="non-terminal residue" evidence="3">
    <location>
        <position position="1"/>
    </location>
</feature>
<accession>A0A2H0WA46</accession>
<evidence type="ECO:0000313" key="4">
    <source>
        <dbReference type="Proteomes" id="UP000230093"/>
    </source>
</evidence>
<proteinExistence type="predicted"/>
<dbReference type="InterPro" id="IPR004629">
    <property type="entry name" value="WecG_TagA_CpsF"/>
</dbReference>
<name>A0A2H0WA46_9BACT</name>
<reference evidence="4" key="1">
    <citation type="submission" date="2017-09" db="EMBL/GenBank/DDBJ databases">
        <title>Depth-based differentiation of microbial function through sediment-hosted aquifers and enrichment of novel symbionts in the deep terrestrial subsurface.</title>
        <authorList>
            <person name="Probst A.J."/>
            <person name="Ladd B."/>
            <person name="Jarett J.K."/>
            <person name="Geller-Mcgrath D.E."/>
            <person name="Sieber C.M.K."/>
            <person name="Emerson J.B."/>
            <person name="Anantharaman K."/>
            <person name="Thomas B.C."/>
            <person name="Malmstrom R."/>
            <person name="Stieglmeier M."/>
            <person name="Klingl A."/>
            <person name="Woyke T."/>
            <person name="Ryan C.M."/>
            <person name="Banfield J.F."/>
        </authorList>
    </citation>
    <scope>NUCLEOTIDE SEQUENCE [LARGE SCALE GENOMIC DNA]</scope>
</reference>
<keyword evidence="1" id="KW-0328">Glycosyltransferase</keyword>
<dbReference type="PANTHER" id="PTHR34136:SF1">
    <property type="entry name" value="UDP-N-ACETYL-D-MANNOSAMINURONIC ACID TRANSFERASE"/>
    <property type="match status" value="1"/>
</dbReference>
<dbReference type="PANTHER" id="PTHR34136">
    <property type="match status" value="1"/>
</dbReference>
<evidence type="ECO:0000256" key="1">
    <source>
        <dbReference type="ARBA" id="ARBA00022676"/>
    </source>
</evidence>
<dbReference type="GO" id="GO:0016758">
    <property type="term" value="F:hexosyltransferase activity"/>
    <property type="evidence" value="ECO:0007669"/>
    <property type="project" value="TreeGrafter"/>
</dbReference>
<protein>
    <submittedName>
        <fullName evidence="3">Acetylglucosaminyldiphospho-UDP acetyl-beta-D-mannosaminyltransferase</fullName>
    </submittedName>
</protein>
<dbReference type="EMBL" id="PEZT01000006">
    <property type="protein sequence ID" value="PIS09523.1"/>
    <property type="molecule type" value="Genomic_DNA"/>
</dbReference>
<gene>
    <name evidence="3" type="ORF">COT75_01175</name>
</gene>
<evidence type="ECO:0000256" key="2">
    <source>
        <dbReference type="ARBA" id="ARBA00022679"/>
    </source>
</evidence>
<dbReference type="Pfam" id="PF03808">
    <property type="entry name" value="Glyco_tran_WecG"/>
    <property type="match status" value="1"/>
</dbReference>
<dbReference type="AlphaFoldDB" id="A0A2H0WA46"/>
<comment type="caution">
    <text evidence="3">The sequence shown here is derived from an EMBL/GenBank/DDBJ whole genome shotgun (WGS) entry which is preliminary data.</text>
</comment>
<evidence type="ECO:0000313" key="3">
    <source>
        <dbReference type="EMBL" id="PIS09523.1"/>
    </source>
</evidence>
<keyword evidence="2 3" id="KW-0808">Transferase</keyword>
<dbReference type="Proteomes" id="UP000230093">
    <property type="component" value="Unassembled WGS sequence"/>
</dbReference>
<organism evidence="3 4">
    <name type="scientific">Candidatus Beckwithbacteria bacterium CG10_big_fil_rev_8_21_14_0_10_34_10</name>
    <dbReference type="NCBI Taxonomy" id="1974495"/>
    <lineage>
        <taxon>Bacteria</taxon>
        <taxon>Candidatus Beckwithiibacteriota</taxon>
    </lineage>
</organism>
<sequence>GFDYLSGRIPRAPKWVRNLGLEWLYRLLRQLWRWRRQLALIKFTWLVLKERFA</sequence>